<organism evidence="6 7">
    <name type="scientific">Cellulomonas aerilata</name>
    <dbReference type="NCBI Taxonomy" id="515326"/>
    <lineage>
        <taxon>Bacteria</taxon>
        <taxon>Bacillati</taxon>
        <taxon>Actinomycetota</taxon>
        <taxon>Actinomycetes</taxon>
        <taxon>Micrococcales</taxon>
        <taxon>Cellulomonadaceae</taxon>
        <taxon>Cellulomonas</taxon>
    </lineage>
</organism>
<evidence type="ECO:0000259" key="2">
    <source>
        <dbReference type="PROSITE" id="PS50112"/>
    </source>
</evidence>
<dbReference type="SMART" id="SM00052">
    <property type="entry name" value="EAL"/>
    <property type="match status" value="1"/>
</dbReference>
<protein>
    <recommendedName>
        <fullName evidence="8">Diguanylate cyclase</fullName>
    </recommendedName>
</protein>
<evidence type="ECO:0000256" key="1">
    <source>
        <dbReference type="SAM" id="MobiDB-lite"/>
    </source>
</evidence>
<dbReference type="InterPro" id="IPR029787">
    <property type="entry name" value="Nucleotide_cyclase"/>
</dbReference>
<feature type="compositionally biased region" description="Low complexity" evidence="1">
    <location>
        <begin position="433"/>
        <end position="448"/>
    </location>
</feature>
<evidence type="ECO:0000259" key="4">
    <source>
        <dbReference type="PROSITE" id="PS50883"/>
    </source>
</evidence>
<dbReference type="SUPFAM" id="SSF141868">
    <property type="entry name" value="EAL domain-like"/>
    <property type="match status" value="1"/>
</dbReference>
<accession>A0A512DCJ3</accession>
<dbReference type="InterPro" id="IPR000160">
    <property type="entry name" value="GGDEF_dom"/>
</dbReference>
<dbReference type="Pfam" id="PF00990">
    <property type="entry name" value="GGDEF"/>
    <property type="match status" value="1"/>
</dbReference>
<feature type="region of interest" description="Disordered" evidence="1">
    <location>
        <begin position="431"/>
        <end position="481"/>
    </location>
</feature>
<dbReference type="InterPro" id="IPR035965">
    <property type="entry name" value="PAS-like_dom_sf"/>
</dbReference>
<dbReference type="CDD" id="cd01949">
    <property type="entry name" value="GGDEF"/>
    <property type="match status" value="1"/>
</dbReference>
<sequence length="775" mass="81707">MGQGDPVTSRPPAAPDLRALYQPIVDLRSGRVVAAEGLIRGARGSTSVSPAELFAEAGREGPAAVLRLDEACLRCVIGSASALGADATLFVNVEPATLAVLSRRTVAELAARLPPGVQVVVEVTERGLLSQPAQLLAGVQRVRELGWRIAVDDVGAEPSALALMPFLRPDVIKLDLALVRARPTLNVAAIVNAVNAAAQRSGALVLAEGIETAEHLRRALSLGATLGQGWHFAHPGPLAQHRGSALRLPPAPEPPPVAVSPFELISRSVPAQPTTPALLAPLTRQVERQAMLLDDMSVVLACFQHVRFVTPSTLRRYESLGMTTALTVIFAPGVRPEPVPGVLGTALHESDPLAQEWVVTVVSPHFAAALAARDVSASAGAGQDDPVVGPGTATQPAGAHPGGQPRRMEYVLTYDRDQVVAAATLLMAKVQARTPTSRRPGPRTAQGPVPAPGAPVHAGRHPGGDSPAEARTEAPGGATVLHGVPKAELPALLTRAISTASNGIVIADARAHDMPLVYVNAAFEQMTGYTQEEVLGRNCRLLQGPATDPTLTRVIGSRLIAGRDAHVTLLNYRRDGTTFWNEITISPVSDAHGHVTHFIGNQVDVSDRVDREERTTYLAYHDPLTGLPNRANVLETLDRELRRSARSGAGVAVVFIDLDRFKEINDAFGHAVGDQTLIEAAHRLGSVVRSGDMLARLSGDEFLLVLTDLPAGRSDSVRRVVEHLHAALHPAVEIAGSSLTLTAGIGFAFSPDDGTDAAALIDIADARMYQAKRAT</sequence>
<dbReference type="PROSITE" id="PS50883">
    <property type="entry name" value="EAL"/>
    <property type="match status" value="1"/>
</dbReference>
<evidence type="ECO:0000313" key="6">
    <source>
        <dbReference type="EMBL" id="GEO34147.1"/>
    </source>
</evidence>
<dbReference type="PANTHER" id="PTHR44757">
    <property type="entry name" value="DIGUANYLATE CYCLASE DGCP"/>
    <property type="match status" value="1"/>
</dbReference>
<reference evidence="6 7" key="1">
    <citation type="submission" date="2019-07" db="EMBL/GenBank/DDBJ databases">
        <title>Whole genome shotgun sequence of Cellulomonas aerilata NBRC 106308.</title>
        <authorList>
            <person name="Hosoyama A."/>
            <person name="Uohara A."/>
            <person name="Ohji S."/>
            <person name="Ichikawa N."/>
        </authorList>
    </citation>
    <scope>NUCLEOTIDE SEQUENCE [LARGE SCALE GENOMIC DNA]</scope>
    <source>
        <strain evidence="6 7">NBRC 106308</strain>
    </source>
</reference>
<evidence type="ECO:0000259" key="3">
    <source>
        <dbReference type="PROSITE" id="PS50113"/>
    </source>
</evidence>
<gene>
    <name evidence="6" type="ORF">CAE01nite_18720</name>
</gene>
<dbReference type="PANTHER" id="PTHR44757:SF2">
    <property type="entry name" value="BIOFILM ARCHITECTURE MAINTENANCE PROTEIN MBAA"/>
    <property type="match status" value="1"/>
</dbReference>
<dbReference type="Pfam" id="PF13426">
    <property type="entry name" value="PAS_9"/>
    <property type="match status" value="1"/>
</dbReference>
<dbReference type="InterPro" id="IPR000700">
    <property type="entry name" value="PAS-assoc_C"/>
</dbReference>
<dbReference type="SMART" id="SM00267">
    <property type="entry name" value="GGDEF"/>
    <property type="match status" value="1"/>
</dbReference>
<dbReference type="InterPro" id="IPR000014">
    <property type="entry name" value="PAS"/>
</dbReference>
<dbReference type="PROSITE" id="PS50112">
    <property type="entry name" value="PAS"/>
    <property type="match status" value="1"/>
</dbReference>
<feature type="region of interest" description="Disordered" evidence="1">
    <location>
        <begin position="379"/>
        <end position="405"/>
    </location>
</feature>
<dbReference type="Gene3D" id="3.30.450.20">
    <property type="entry name" value="PAS domain"/>
    <property type="match status" value="1"/>
</dbReference>
<evidence type="ECO:0000313" key="7">
    <source>
        <dbReference type="Proteomes" id="UP000321181"/>
    </source>
</evidence>
<dbReference type="EMBL" id="BJYY01000013">
    <property type="protein sequence ID" value="GEO34147.1"/>
    <property type="molecule type" value="Genomic_DNA"/>
</dbReference>
<dbReference type="NCBIfam" id="TIGR00229">
    <property type="entry name" value="sensory_box"/>
    <property type="match status" value="1"/>
</dbReference>
<dbReference type="Gene3D" id="3.30.70.270">
    <property type="match status" value="1"/>
</dbReference>
<feature type="domain" description="GGDEF" evidence="5">
    <location>
        <begin position="649"/>
        <end position="775"/>
    </location>
</feature>
<dbReference type="Proteomes" id="UP000321181">
    <property type="component" value="Unassembled WGS sequence"/>
</dbReference>
<feature type="domain" description="EAL" evidence="4">
    <location>
        <begin position="1"/>
        <end position="249"/>
    </location>
</feature>
<dbReference type="InterPro" id="IPR043128">
    <property type="entry name" value="Rev_trsase/Diguanyl_cyclase"/>
</dbReference>
<dbReference type="InterPro" id="IPR035919">
    <property type="entry name" value="EAL_sf"/>
</dbReference>
<name>A0A512DCJ3_9CELL</name>
<dbReference type="PROSITE" id="PS50887">
    <property type="entry name" value="GGDEF"/>
    <property type="match status" value="1"/>
</dbReference>
<dbReference type="SUPFAM" id="SSF55073">
    <property type="entry name" value="Nucleotide cyclase"/>
    <property type="match status" value="1"/>
</dbReference>
<feature type="domain" description="PAC" evidence="3">
    <location>
        <begin position="563"/>
        <end position="617"/>
    </location>
</feature>
<dbReference type="SUPFAM" id="SSF55785">
    <property type="entry name" value="PYP-like sensor domain (PAS domain)"/>
    <property type="match status" value="1"/>
</dbReference>
<dbReference type="AlphaFoldDB" id="A0A512DCJ3"/>
<dbReference type="InterPro" id="IPR001610">
    <property type="entry name" value="PAC"/>
</dbReference>
<dbReference type="Pfam" id="PF10069">
    <property type="entry name" value="DICT"/>
    <property type="match status" value="1"/>
</dbReference>
<dbReference type="Gene3D" id="3.20.20.450">
    <property type="entry name" value="EAL domain"/>
    <property type="match status" value="1"/>
</dbReference>
<dbReference type="InterPro" id="IPR001633">
    <property type="entry name" value="EAL_dom"/>
</dbReference>
<dbReference type="Pfam" id="PF00563">
    <property type="entry name" value="EAL"/>
    <property type="match status" value="1"/>
</dbReference>
<dbReference type="NCBIfam" id="TIGR00254">
    <property type="entry name" value="GGDEF"/>
    <property type="match status" value="1"/>
</dbReference>
<dbReference type="SMART" id="SM00091">
    <property type="entry name" value="PAS"/>
    <property type="match status" value="1"/>
</dbReference>
<feature type="domain" description="PAS" evidence="2">
    <location>
        <begin position="489"/>
        <end position="538"/>
    </location>
</feature>
<dbReference type="InterPro" id="IPR052155">
    <property type="entry name" value="Biofilm_reg_signaling"/>
</dbReference>
<dbReference type="SMART" id="SM00086">
    <property type="entry name" value="PAC"/>
    <property type="match status" value="1"/>
</dbReference>
<evidence type="ECO:0000259" key="5">
    <source>
        <dbReference type="PROSITE" id="PS50887"/>
    </source>
</evidence>
<comment type="caution">
    <text evidence="6">The sequence shown here is derived from an EMBL/GenBank/DDBJ whole genome shotgun (WGS) entry which is preliminary data.</text>
</comment>
<dbReference type="OrthoDB" id="42802at2"/>
<dbReference type="PROSITE" id="PS50113">
    <property type="entry name" value="PAC"/>
    <property type="match status" value="1"/>
</dbReference>
<dbReference type="CDD" id="cd00130">
    <property type="entry name" value="PAS"/>
    <property type="match status" value="1"/>
</dbReference>
<evidence type="ECO:0008006" key="8">
    <source>
        <dbReference type="Google" id="ProtNLM"/>
    </source>
</evidence>
<proteinExistence type="predicted"/>
<dbReference type="InterPro" id="IPR019278">
    <property type="entry name" value="DICT_dom"/>
</dbReference>
<keyword evidence="7" id="KW-1185">Reference proteome</keyword>
<dbReference type="CDD" id="cd01948">
    <property type="entry name" value="EAL"/>
    <property type="match status" value="1"/>
</dbReference>